<protein>
    <submittedName>
        <fullName evidence="4">Molybdopterin biosynthesis MoeA protein</fullName>
    </submittedName>
</protein>
<dbReference type="PANTHER" id="PTHR10192">
    <property type="entry name" value="MOLYBDOPTERIN BIOSYNTHESIS PROTEIN"/>
    <property type="match status" value="1"/>
</dbReference>
<evidence type="ECO:0000259" key="3">
    <source>
        <dbReference type="SMART" id="SM00852"/>
    </source>
</evidence>
<dbReference type="SUPFAM" id="SSF63882">
    <property type="entry name" value="MoeA N-terminal region -like"/>
    <property type="match status" value="1"/>
</dbReference>
<dbReference type="PANTHER" id="PTHR10192:SF16">
    <property type="entry name" value="MOLYBDOPTERIN MOLYBDENUMTRANSFERASE"/>
    <property type="match status" value="1"/>
</dbReference>
<dbReference type="eggNOG" id="arCOG00217">
    <property type="taxonomic scope" value="Archaea"/>
</dbReference>
<dbReference type="RefSeq" id="WP_011178093.1">
    <property type="nucleotide sequence ID" value="NC_005877.1"/>
</dbReference>
<sequence>MGMIFHSLIDINEASLKLNNIRKIDDVEVININDAIGRISAEDVFSRMPLPLYSRSQVDGYAVLHDDLLNADYNKPVRLKLAGETYIGEKAVKHPGHGYCIKVPTGGIIPIGADAMVPFEDTENESDYIKFIKPVEIFNEISNAGVDLISGELIINKYKMIDERDIAVLASTGQSRLKVLRRLSIGIIPTGDELINPGDDYIPGKIYDSSASMYSELKKYPAFSVIKYNIAKDSYDEISNAIHRSVNENDVTVTIGSTSAGDRDMVYKILENMSPGIIFHGLRVKPGKPMAAGINKDKLILAMPGFPVSSMMLLYSLVIPALFNMLHYNYKICTVNGITGSTFRLHRGYTDLMLLRAVKRDNLYVFYPVPGDSGSITRIKRANGFSIIRSENDYLKKGSSLEAHLFNNDVPEILFYGQYYPYLNINLNYAFVEAGYNNIIESMKNHEADVYISNYSDIDHQDYYPIKKSVEYGLCKNSDKRDIIAVLYNGSGLYERSKPLLKNFRSVLYMENPYTVSYYVNEKRCDAGITYKIYSDLYKLSFESLGFIDFNFYISRNSKYFKVIYNEIEKL</sequence>
<evidence type="ECO:0000256" key="1">
    <source>
        <dbReference type="ARBA" id="ARBA00005046"/>
    </source>
</evidence>
<evidence type="ECO:0000313" key="5">
    <source>
        <dbReference type="Proteomes" id="UP000000438"/>
    </source>
</evidence>
<accession>Q6KZH5</accession>
<name>Q6KZH5_PICTO</name>
<dbReference type="Pfam" id="PF03453">
    <property type="entry name" value="MoeA_N"/>
    <property type="match status" value="1"/>
</dbReference>
<proteinExistence type="predicted"/>
<dbReference type="CDD" id="cd00887">
    <property type="entry name" value="MoeA"/>
    <property type="match status" value="1"/>
</dbReference>
<dbReference type="Pfam" id="PF03454">
    <property type="entry name" value="MoeA_C"/>
    <property type="match status" value="1"/>
</dbReference>
<dbReference type="Gene3D" id="2.170.190.11">
    <property type="entry name" value="Molybdopterin biosynthesis moea protein, domain 3"/>
    <property type="match status" value="1"/>
</dbReference>
<dbReference type="KEGG" id="pto:PTO1292"/>
<dbReference type="Proteomes" id="UP000000438">
    <property type="component" value="Chromosome"/>
</dbReference>
<keyword evidence="2" id="KW-0501">Molybdenum cofactor biosynthesis</keyword>
<dbReference type="GO" id="GO:0006777">
    <property type="term" value="P:Mo-molybdopterin cofactor biosynthetic process"/>
    <property type="evidence" value="ECO:0007669"/>
    <property type="project" value="UniProtKB-KW"/>
</dbReference>
<dbReference type="OrthoDB" id="31371at2157"/>
<dbReference type="InterPro" id="IPR005111">
    <property type="entry name" value="MoeA_C_domain_IV"/>
</dbReference>
<dbReference type="InterPro" id="IPR036688">
    <property type="entry name" value="MoeA_C_domain_IV_sf"/>
</dbReference>
<feature type="domain" description="MoaB/Mog" evidence="3">
    <location>
        <begin position="186"/>
        <end position="324"/>
    </location>
</feature>
<dbReference type="HOGENOM" id="CLU_010186_7_2_2"/>
<dbReference type="SMART" id="SM00852">
    <property type="entry name" value="MoCF_biosynth"/>
    <property type="match status" value="1"/>
</dbReference>
<dbReference type="InterPro" id="IPR036135">
    <property type="entry name" value="MoeA_linker/N_sf"/>
</dbReference>
<dbReference type="SUPFAM" id="SSF53218">
    <property type="entry name" value="Molybdenum cofactor biosynthesis proteins"/>
    <property type="match status" value="1"/>
</dbReference>
<dbReference type="InterPro" id="IPR005110">
    <property type="entry name" value="MoeA_linker/N"/>
</dbReference>
<gene>
    <name evidence="4" type="ordered locus">PTO1292</name>
</gene>
<dbReference type="InterPro" id="IPR001453">
    <property type="entry name" value="MoaB/Mog_dom"/>
</dbReference>
<dbReference type="Gene3D" id="3.40.980.10">
    <property type="entry name" value="MoaB/Mog-like domain"/>
    <property type="match status" value="1"/>
</dbReference>
<dbReference type="GO" id="GO:0061599">
    <property type="term" value="F:molybdopterin molybdotransferase activity"/>
    <property type="evidence" value="ECO:0007669"/>
    <property type="project" value="TreeGrafter"/>
</dbReference>
<dbReference type="InParanoid" id="Q6KZH5"/>
<dbReference type="STRING" id="263820.PTO1292"/>
<dbReference type="FunCoup" id="Q6KZH5">
    <property type="interactions" value="64"/>
</dbReference>
<organism evidence="4 5">
    <name type="scientific">Picrophilus torridus (strain ATCC 700027 / DSM 9790 / JCM 10055 / NBRC 100828 / KAW 2/3)</name>
    <dbReference type="NCBI Taxonomy" id="1122961"/>
    <lineage>
        <taxon>Archaea</taxon>
        <taxon>Methanobacteriati</taxon>
        <taxon>Thermoplasmatota</taxon>
        <taxon>Thermoplasmata</taxon>
        <taxon>Thermoplasmatales</taxon>
        <taxon>Picrophilaceae</taxon>
        <taxon>Picrophilus</taxon>
    </lineage>
</organism>
<evidence type="ECO:0000313" key="4">
    <source>
        <dbReference type="EMBL" id="AAT43877.1"/>
    </source>
</evidence>
<dbReference type="SUPFAM" id="SSF63867">
    <property type="entry name" value="MoeA C-terminal domain-like"/>
    <property type="match status" value="1"/>
</dbReference>
<dbReference type="Gene3D" id="2.40.340.10">
    <property type="entry name" value="MoeA, C-terminal, domain IV"/>
    <property type="match status" value="1"/>
</dbReference>
<dbReference type="PaxDb" id="263820-PTO1292"/>
<dbReference type="Pfam" id="PF00994">
    <property type="entry name" value="MoCF_biosynth"/>
    <property type="match status" value="1"/>
</dbReference>
<comment type="pathway">
    <text evidence="1">Cofactor biosynthesis; molybdopterin biosynthesis.</text>
</comment>
<dbReference type="UniPathway" id="UPA00344"/>
<evidence type="ECO:0000256" key="2">
    <source>
        <dbReference type="ARBA" id="ARBA00023150"/>
    </source>
</evidence>
<dbReference type="InterPro" id="IPR038987">
    <property type="entry name" value="MoeA-like"/>
</dbReference>
<dbReference type="InterPro" id="IPR036425">
    <property type="entry name" value="MoaB/Mog-like_dom_sf"/>
</dbReference>
<dbReference type="GO" id="GO:0005829">
    <property type="term" value="C:cytosol"/>
    <property type="evidence" value="ECO:0007669"/>
    <property type="project" value="TreeGrafter"/>
</dbReference>
<dbReference type="GeneID" id="2845433"/>
<dbReference type="EMBL" id="AE017261">
    <property type="protein sequence ID" value="AAT43877.1"/>
    <property type="molecule type" value="Genomic_DNA"/>
</dbReference>
<dbReference type="Gene3D" id="3.90.105.10">
    <property type="entry name" value="Molybdopterin biosynthesis moea protein, domain 2"/>
    <property type="match status" value="1"/>
</dbReference>
<dbReference type="AlphaFoldDB" id="Q6KZH5"/>
<reference evidence="4 5" key="1">
    <citation type="journal article" date="2004" name="Proc. Natl. Acad. Sci. U.S.A.">
        <title>Genome sequence of Picrophilus torridus and its implications for life around pH 0.</title>
        <authorList>
            <person name="Futterer O."/>
            <person name="Angelov A."/>
            <person name="Liesegang H."/>
            <person name="Gottschalk G."/>
            <person name="Schleper C."/>
            <person name="Schepers B."/>
            <person name="Dock C."/>
            <person name="Antranikian G."/>
            <person name="Liebl W."/>
        </authorList>
    </citation>
    <scope>NUCLEOTIDE SEQUENCE [LARGE SCALE GENOMIC DNA]</scope>
    <source>
        <strain evidence="5">ATCC 700027 / DSM 9790 / JCM 10055 / NBRC 100828</strain>
    </source>
</reference>